<name>A0A9W6RWD4_9ACTN</name>
<dbReference type="Pfam" id="PF01206">
    <property type="entry name" value="TusA"/>
    <property type="match status" value="1"/>
</dbReference>
<dbReference type="Proteomes" id="UP001165074">
    <property type="component" value="Unassembled WGS sequence"/>
</dbReference>
<dbReference type="InterPro" id="IPR036868">
    <property type="entry name" value="TusA-like_sf"/>
</dbReference>
<dbReference type="AlphaFoldDB" id="A0A9W6RWD4"/>
<evidence type="ECO:0000313" key="4">
    <source>
        <dbReference type="Proteomes" id="UP001165074"/>
    </source>
</evidence>
<feature type="domain" description="UPF0033" evidence="2">
    <location>
        <begin position="30"/>
        <end position="54"/>
    </location>
</feature>
<gene>
    <name evidence="3" type="ORF">Airi02_008380</name>
</gene>
<comment type="caution">
    <text evidence="3">The sequence shown here is derived from an EMBL/GenBank/DDBJ whole genome shotgun (WGS) entry which is preliminary data.</text>
</comment>
<dbReference type="InterPro" id="IPR001455">
    <property type="entry name" value="TusA-like"/>
</dbReference>
<keyword evidence="4" id="KW-1185">Reference proteome</keyword>
<dbReference type="CDD" id="cd00291">
    <property type="entry name" value="SirA_YedF_YeeD"/>
    <property type="match status" value="1"/>
</dbReference>
<dbReference type="EMBL" id="BSTK01000001">
    <property type="protein sequence ID" value="GLY82908.1"/>
    <property type="molecule type" value="Genomic_DNA"/>
</dbReference>
<proteinExistence type="predicted"/>
<evidence type="ECO:0000256" key="1">
    <source>
        <dbReference type="SAM" id="MobiDB-lite"/>
    </source>
</evidence>
<dbReference type="PROSITE" id="PS01148">
    <property type="entry name" value="UPF0033"/>
    <property type="match status" value="1"/>
</dbReference>
<evidence type="ECO:0000259" key="2">
    <source>
        <dbReference type="PROSITE" id="PS01148"/>
    </source>
</evidence>
<dbReference type="SUPFAM" id="SSF64307">
    <property type="entry name" value="SirA-like"/>
    <property type="match status" value="1"/>
</dbReference>
<dbReference type="RefSeq" id="WP_285566864.1">
    <property type="nucleotide sequence ID" value="NZ_BSTK01000001.1"/>
</dbReference>
<organism evidence="3 4">
    <name type="scientific">Actinoallomurus iriomotensis</name>
    <dbReference type="NCBI Taxonomy" id="478107"/>
    <lineage>
        <taxon>Bacteria</taxon>
        <taxon>Bacillati</taxon>
        <taxon>Actinomycetota</taxon>
        <taxon>Actinomycetes</taxon>
        <taxon>Streptosporangiales</taxon>
        <taxon>Thermomonosporaceae</taxon>
        <taxon>Actinoallomurus</taxon>
    </lineage>
</organism>
<protein>
    <recommendedName>
        <fullName evidence="2">UPF0033 domain-containing protein</fullName>
    </recommendedName>
</protein>
<dbReference type="Gene3D" id="3.30.110.40">
    <property type="entry name" value="TusA-like domain"/>
    <property type="match status" value="1"/>
</dbReference>
<reference evidence="3" key="1">
    <citation type="submission" date="2023-03" db="EMBL/GenBank/DDBJ databases">
        <title>Actinoallomurus iriomotensis NBRC 103684.</title>
        <authorList>
            <person name="Ichikawa N."/>
            <person name="Sato H."/>
            <person name="Tonouchi N."/>
        </authorList>
    </citation>
    <scope>NUCLEOTIDE SEQUENCE</scope>
    <source>
        <strain evidence="3">NBRC 103684</strain>
    </source>
</reference>
<accession>A0A9W6RWD4</accession>
<feature type="region of interest" description="Disordered" evidence="1">
    <location>
        <begin position="1"/>
        <end position="21"/>
    </location>
</feature>
<evidence type="ECO:0000313" key="3">
    <source>
        <dbReference type="EMBL" id="GLY82908.1"/>
    </source>
</evidence>
<sequence>MGLKRRRAVRETPPPETPPVITGPRALVTIDALGRKCPIPIIMLAERIGEVPVGEIIAVKADDVAARTDVPAWCRMKSQDFVWEETLPRGWAFHVRRNY</sequence>